<proteinExistence type="predicted"/>
<comment type="caution">
    <text evidence="1">The sequence shown here is derived from an EMBL/GenBank/DDBJ whole genome shotgun (WGS) entry which is preliminary data.</text>
</comment>
<dbReference type="GeneID" id="62208853"/>
<keyword evidence="2" id="KW-1185">Reference proteome</keyword>
<gene>
    <name evidence="1" type="ORF">GT037_010628</name>
</gene>
<evidence type="ECO:0000313" key="1">
    <source>
        <dbReference type="EMBL" id="KAF7671303.1"/>
    </source>
</evidence>
<name>A0A8H7EBB7_9PLEO</name>
<dbReference type="EMBL" id="JAAABM010000023">
    <property type="protein sequence ID" value="KAF7671303.1"/>
    <property type="molecule type" value="Genomic_DNA"/>
</dbReference>
<sequence length="120" mass="13695">MTRHDSRPRSPALRTALTTEHQHPRFAMSGNGMLYGTWAEIKSVVEDRYHACTSGETETACHCLKRPWFETPSPRAHRVSDLTTVAAGQTIVKLNHHQNCLSRACRSWIVRHHPVRNLDD</sequence>
<reference evidence="1" key="2">
    <citation type="submission" date="2020-08" db="EMBL/GenBank/DDBJ databases">
        <title>Draft Genome Sequence of Cumin Blight Pathogen Alternaria burnsii.</title>
        <authorList>
            <person name="Feng Z."/>
        </authorList>
    </citation>
    <scope>NUCLEOTIDE SEQUENCE</scope>
    <source>
        <strain evidence="1">CBS107.38</strain>
    </source>
</reference>
<accession>A0A8H7EBB7</accession>
<dbReference type="Proteomes" id="UP000596902">
    <property type="component" value="Unassembled WGS sequence"/>
</dbReference>
<dbReference type="RefSeq" id="XP_038781679.1">
    <property type="nucleotide sequence ID" value="XM_038935675.1"/>
</dbReference>
<protein>
    <submittedName>
        <fullName evidence="1">Uncharacterized protein</fullName>
    </submittedName>
</protein>
<reference evidence="1" key="1">
    <citation type="submission" date="2020-01" db="EMBL/GenBank/DDBJ databases">
        <authorList>
            <person name="Feng Z.H.Z."/>
        </authorList>
    </citation>
    <scope>NUCLEOTIDE SEQUENCE</scope>
    <source>
        <strain evidence="1">CBS107.38</strain>
    </source>
</reference>
<evidence type="ECO:0000313" key="2">
    <source>
        <dbReference type="Proteomes" id="UP000596902"/>
    </source>
</evidence>
<organism evidence="1 2">
    <name type="scientific">Alternaria burnsii</name>
    <dbReference type="NCBI Taxonomy" id="1187904"/>
    <lineage>
        <taxon>Eukaryota</taxon>
        <taxon>Fungi</taxon>
        <taxon>Dikarya</taxon>
        <taxon>Ascomycota</taxon>
        <taxon>Pezizomycotina</taxon>
        <taxon>Dothideomycetes</taxon>
        <taxon>Pleosporomycetidae</taxon>
        <taxon>Pleosporales</taxon>
        <taxon>Pleosporineae</taxon>
        <taxon>Pleosporaceae</taxon>
        <taxon>Alternaria</taxon>
        <taxon>Alternaria sect. Alternaria</taxon>
    </lineage>
</organism>
<dbReference type="AlphaFoldDB" id="A0A8H7EBB7"/>